<keyword evidence="2" id="KW-0805">Transcription regulation</keyword>
<evidence type="ECO:0000256" key="2">
    <source>
        <dbReference type="ARBA" id="ARBA00023015"/>
    </source>
</evidence>
<keyword evidence="3" id="KW-0731">Sigma factor</keyword>
<feature type="domain" description="RNA polymerase sigma factor 70 region 4 type 2" evidence="6">
    <location>
        <begin position="158"/>
        <end position="205"/>
    </location>
</feature>
<dbReference type="InterPro" id="IPR013249">
    <property type="entry name" value="RNA_pol_sigma70_r4_t2"/>
</dbReference>
<evidence type="ECO:0000259" key="6">
    <source>
        <dbReference type="Pfam" id="PF08281"/>
    </source>
</evidence>
<dbReference type="InterPro" id="IPR013325">
    <property type="entry name" value="RNA_pol_sigma_r2"/>
</dbReference>
<dbReference type="Pfam" id="PF04542">
    <property type="entry name" value="Sigma70_r2"/>
    <property type="match status" value="1"/>
</dbReference>
<proteinExistence type="inferred from homology"/>
<dbReference type="GO" id="GO:0003677">
    <property type="term" value="F:DNA binding"/>
    <property type="evidence" value="ECO:0007669"/>
    <property type="project" value="InterPro"/>
</dbReference>
<comment type="caution">
    <text evidence="7">The sequence shown here is derived from an EMBL/GenBank/DDBJ whole genome shotgun (WGS) entry which is preliminary data.</text>
</comment>
<dbReference type="EMBL" id="DMZY01000167">
    <property type="protein sequence ID" value="HAV92634.1"/>
    <property type="molecule type" value="Genomic_DNA"/>
</dbReference>
<dbReference type="GO" id="GO:0016987">
    <property type="term" value="F:sigma factor activity"/>
    <property type="evidence" value="ECO:0007669"/>
    <property type="project" value="UniProtKB-KW"/>
</dbReference>
<evidence type="ECO:0000313" key="8">
    <source>
        <dbReference type="Proteomes" id="UP000264062"/>
    </source>
</evidence>
<sequence>MEIAKTKIWEKKTAGIAVNKTHRAGGASAPPIYMEYPILNDEQLIDLVMKQDQQAFKEIFGRYSKKIFNLAFSYVGDYHYAEEITQDIFVTIYGKSSSFKKTSSFSTWIYRIAVNASVSHLRKHKKDLMLCDMESAEDLSEEPIVPEPPDRKETANILLKSLPESQRMAFILSQKDNLKYKEISAIMKISEKAVESLIYRARENLRRSIREMKSSETLKENL</sequence>
<keyword evidence="4" id="KW-0804">Transcription</keyword>
<dbReference type="InterPro" id="IPR039425">
    <property type="entry name" value="RNA_pol_sigma-70-like"/>
</dbReference>
<dbReference type="Proteomes" id="UP000264062">
    <property type="component" value="Unassembled WGS sequence"/>
</dbReference>
<dbReference type="Pfam" id="PF08281">
    <property type="entry name" value="Sigma70_r4_2"/>
    <property type="match status" value="1"/>
</dbReference>
<feature type="domain" description="RNA polymerase sigma-70 region 2" evidence="5">
    <location>
        <begin position="60"/>
        <end position="126"/>
    </location>
</feature>
<dbReference type="PANTHER" id="PTHR43133">
    <property type="entry name" value="RNA POLYMERASE ECF-TYPE SIGMA FACTO"/>
    <property type="match status" value="1"/>
</dbReference>
<dbReference type="GO" id="GO:0006352">
    <property type="term" value="P:DNA-templated transcription initiation"/>
    <property type="evidence" value="ECO:0007669"/>
    <property type="project" value="InterPro"/>
</dbReference>
<dbReference type="PANTHER" id="PTHR43133:SF51">
    <property type="entry name" value="RNA POLYMERASE SIGMA FACTOR"/>
    <property type="match status" value="1"/>
</dbReference>
<dbReference type="InterPro" id="IPR014284">
    <property type="entry name" value="RNA_pol_sigma-70_dom"/>
</dbReference>
<evidence type="ECO:0000259" key="5">
    <source>
        <dbReference type="Pfam" id="PF04542"/>
    </source>
</evidence>
<dbReference type="Gene3D" id="1.10.1740.10">
    <property type="match status" value="1"/>
</dbReference>
<dbReference type="InterPro" id="IPR013324">
    <property type="entry name" value="RNA_pol_sigma_r3/r4-like"/>
</dbReference>
<protein>
    <recommendedName>
        <fullName evidence="9">RNA polymerase sigma factor</fullName>
    </recommendedName>
</protein>
<evidence type="ECO:0000256" key="3">
    <source>
        <dbReference type="ARBA" id="ARBA00023082"/>
    </source>
</evidence>
<dbReference type="InterPro" id="IPR036388">
    <property type="entry name" value="WH-like_DNA-bd_sf"/>
</dbReference>
<dbReference type="CDD" id="cd06171">
    <property type="entry name" value="Sigma70_r4"/>
    <property type="match status" value="1"/>
</dbReference>
<organism evidence="7 8">
    <name type="scientific">candidate division WOR-3 bacterium</name>
    <dbReference type="NCBI Taxonomy" id="2052148"/>
    <lineage>
        <taxon>Bacteria</taxon>
        <taxon>Bacteria division WOR-3</taxon>
    </lineage>
</organism>
<evidence type="ECO:0008006" key="9">
    <source>
        <dbReference type="Google" id="ProtNLM"/>
    </source>
</evidence>
<gene>
    <name evidence="7" type="ORF">DCW38_05575</name>
</gene>
<evidence type="ECO:0000256" key="4">
    <source>
        <dbReference type="ARBA" id="ARBA00023163"/>
    </source>
</evidence>
<accession>A0A350HAR8</accession>
<reference evidence="7 8" key="1">
    <citation type="journal article" date="2018" name="Nat. Biotechnol.">
        <title>A standardized bacterial taxonomy based on genome phylogeny substantially revises the tree of life.</title>
        <authorList>
            <person name="Parks D.H."/>
            <person name="Chuvochina M."/>
            <person name="Waite D.W."/>
            <person name="Rinke C."/>
            <person name="Skarshewski A."/>
            <person name="Chaumeil P.A."/>
            <person name="Hugenholtz P."/>
        </authorList>
    </citation>
    <scope>NUCLEOTIDE SEQUENCE [LARGE SCALE GENOMIC DNA]</scope>
    <source>
        <strain evidence="7">UBA9956</strain>
    </source>
</reference>
<dbReference type="AlphaFoldDB" id="A0A350HAR8"/>
<dbReference type="SUPFAM" id="SSF88946">
    <property type="entry name" value="Sigma2 domain of RNA polymerase sigma factors"/>
    <property type="match status" value="1"/>
</dbReference>
<dbReference type="NCBIfam" id="TIGR02937">
    <property type="entry name" value="sigma70-ECF"/>
    <property type="match status" value="1"/>
</dbReference>
<evidence type="ECO:0000313" key="7">
    <source>
        <dbReference type="EMBL" id="HAV92634.1"/>
    </source>
</evidence>
<dbReference type="SUPFAM" id="SSF88659">
    <property type="entry name" value="Sigma3 and sigma4 domains of RNA polymerase sigma factors"/>
    <property type="match status" value="1"/>
</dbReference>
<dbReference type="Gene3D" id="1.10.10.10">
    <property type="entry name" value="Winged helix-like DNA-binding domain superfamily/Winged helix DNA-binding domain"/>
    <property type="match status" value="1"/>
</dbReference>
<comment type="similarity">
    <text evidence="1">Belongs to the sigma-70 factor family. ECF subfamily.</text>
</comment>
<name>A0A350HAR8_UNCW3</name>
<evidence type="ECO:0000256" key="1">
    <source>
        <dbReference type="ARBA" id="ARBA00010641"/>
    </source>
</evidence>
<dbReference type="InterPro" id="IPR007627">
    <property type="entry name" value="RNA_pol_sigma70_r2"/>
</dbReference>